<protein>
    <submittedName>
        <fullName evidence="2">Uncharacterized protein</fullName>
    </submittedName>
</protein>
<sequence>MPTKDVNRVTSSYGGKLRADSGRRYFFVKRPVAVLKKTVPSMPKLEDKKWHNGTLTAQSASADWPEHLPETRGAAGKTHETPCYHWPQSQIGIESTGGEIVRVIFSFPGGRRFHFTEPSGNEFAVWSDK</sequence>
<gene>
    <name evidence="2" type="ORF">M3P05_10300</name>
</gene>
<proteinExistence type="predicted"/>
<dbReference type="RefSeq" id="WP_249699499.1">
    <property type="nucleotide sequence ID" value="NZ_JAMFLX010000012.1"/>
</dbReference>
<accession>A0ABT0PG62</accession>
<organism evidence="2 3">
    <name type="scientific">Parendozoicomonas callyspongiae</name>
    <dbReference type="NCBI Taxonomy" id="2942213"/>
    <lineage>
        <taxon>Bacteria</taxon>
        <taxon>Pseudomonadati</taxon>
        <taxon>Pseudomonadota</taxon>
        <taxon>Gammaproteobacteria</taxon>
        <taxon>Oceanospirillales</taxon>
        <taxon>Endozoicomonadaceae</taxon>
        <taxon>Parendozoicomonas</taxon>
    </lineage>
</organism>
<evidence type="ECO:0000313" key="2">
    <source>
        <dbReference type="EMBL" id="MCL6270310.1"/>
    </source>
</evidence>
<feature type="region of interest" description="Disordered" evidence="1">
    <location>
        <begin position="58"/>
        <end position="82"/>
    </location>
</feature>
<dbReference type="Proteomes" id="UP001203338">
    <property type="component" value="Unassembled WGS sequence"/>
</dbReference>
<name>A0ABT0PG62_9GAMM</name>
<evidence type="ECO:0000313" key="3">
    <source>
        <dbReference type="Proteomes" id="UP001203338"/>
    </source>
</evidence>
<evidence type="ECO:0000256" key="1">
    <source>
        <dbReference type="SAM" id="MobiDB-lite"/>
    </source>
</evidence>
<dbReference type="EMBL" id="JAMFLX010000012">
    <property type="protein sequence ID" value="MCL6270310.1"/>
    <property type="molecule type" value="Genomic_DNA"/>
</dbReference>
<keyword evidence="3" id="KW-1185">Reference proteome</keyword>
<reference evidence="2 3" key="1">
    <citation type="submission" date="2022-05" db="EMBL/GenBank/DDBJ databases">
        <authorList>
            <person name="Park J.-S."/>
        </authorList>
    </citation>
    <scope>NUCLEOTIDE SEQUENCE [LARGE SCALE GENOMIC DNA]</scope>
    <source>
        <strain evidence="2 3">2012CJ34-2</strain>
    </source>
</reference>
<comment type="caution">
    <text evidence="2">The sequence shown here is derived from an EMBL/GenBank/DDBJ whole genome shotgun (WGS) entry which is preliminary data.</text>
</comment>